<dbReference type="Pfam" id="PF04116">
    <property type="entry name" value="FA_hydroxylase"/>
    <property type="match status" value="1"/>
</dbReference>
<keyword evidence="3 5" id="KW-1133">Transmembrane helix</keyword>
<dbReference type="EMBL" id="RBNJ01003624">
    <property type="protein sequence ID" value="RUS30720.1"/>
    <property type="molecule type" value="Genomic_DNA"/>
</dbReference>
<evidence type="ECO:0000256" key="4">
    <source>
        <dbReference type="ARBA" id="ARBA00023136"/>
    </source>
</evidence>
<evidence type="ECO:0000313" key="7">
    <source>
        <dbReference type="EMBL" id="RUS30720.1"/>
    </source>
</evidence>
<evidence type="ECO:0000256" key="3">
    <source>
        <dbReference type="ARBA" id="ARBA00022989"/>
    </source>
</evidence>
<dbReference type="InterPro" id="IPR050307">
    <property type="entry name" value="Sterol_Desaturase_Related"/>
</dbReference>
<feature type="domain" description="Fatty acid hydroxylase" evidence="6">
    <location>
        <begin position="207"/>
        <end position="331"/>
    </location>
</feature>
<gene>
    <name evidence="7" type="ORF">BC938DRAFT_479040</name>
</gene>
<dbReference type="Proteomes" id="UP000274822">
    <property type="component" value="Unassembled WGS sequence"/>
</dbReference>
<keyword evidence="4 5" id="KW-0472">Membrane</keyword>
<dbReference type="AlphaFoldDB" id="A0A433QLS1"/>
<evidence type="ECO:0000256" key="2">
    <source>
        <dbReference type="ARBA" id="ARBA00022692"/>
    </source>
</evidence>
<sequence length="355" mass="40208">MSNGRAVGVELGIEDHSLISSPVFHPPSFSPPCRRKGLADHPTTALNAMTTAKPVATRPSVPTPSALTLILTNLKDSLVYLTVLPLFFLVYSTPTFATFYALLVQTFSRQTIFLQITFLLTFASYWIHCLLLSLPDLHHLPQRITKRKIQPAKTPSLEWYAKAAKSVLFNQIVVSAAWGAVFYKLAGWRGMQCDAPLPSVAIMVRDFLVFVVVEEIGFYYGHRLLHHSAIYKYVHKMHHEFTAPVAIAAIYCHPVEHILSNLLPLFAGPLLMRSHLVTFWLWSVIAQFNAVNSHCGYRIPFLPSPLQHDYHHQVFNANFGVLGWLDRMHGTQGGFDAWECEYREREKRAVEGRKD</sequence>
<protein>
    <recommendedName>
        <fullName evidence="6">Fatty acid hydroxylase domain-containing protein</fullName>
    </recommendedName>
</protein>
<name>A0A433QLS1_9FUNG</name>
<organism evidence="7 8">
    <name type="scientific">Jimgerdemannia flammicorona</name>
    <dbReference type="NCBI Taxonomy" id="994334"/>
    <lineage>
        <taxon>Eukaryota</taxon>
        <taxon>Fungi</taxon>
        <taxon>Fungi incertae sedis</taxon>
        <taxon>Mucoromycota</taxon>
        <taxon>Mucoromycotina</taxon>
        <taxon>Endogonomycetes</taxon>
        <taxon>Endogonales</taxon>
        <taxon>Endogonaceae</taxon>
        <taxon>Jimgerdemannia</taxon>
    </lineage>
</organism>
<dbReference type="GO" id="GO:0016020">
    <property type="term" value="C:membrane"/>
    <property type="evidence" value="ECO:0007669"/>
    <property type="project" value="UniProtKB-SubCell"/>
</dbReference>
<dbReference type="PANTHER" id="PTHR11863">
    <property type="entry name" value="STEROL DESATURASE"/>
    <property type="match status" value="1"/>
</dbReference>
<dbReference type="InterPro" id="IPR006694">
    <property type="entry name" value="Fatty_acid_hydroxylase"/>
</dbReference>
<feature type="transmembrane region" description="Helical" evidence="5">
    <location>
        <begin position="78"/>
        <end position="100"/>
    </location>
</feature>
<comment type="subcellular location">
    <subcellularLocation>
        <location evidence="1">Membrane</location>
    </subcellularLocation>
</comment>
<comment type="caution">
    <text evidence="7">The sequence shown here is derived from an EMBL/GenBank/DDBJ whole genome shotgun (WGS) entry which is preliminary data.</text>
</comment>
<dbReference type="GO" id="GO:0005506">
    <property type="term" value="F:iron ion binding"/>
    <property type="evidence" value="ECO:0007669"/>
    <property type="project" value="InterPro"/>
</dbReference>
<dbReference type="GO" id="GO:0016491">
    <property type="term" value="F:oxidoreductase activity"/>
    <property type="evidence" value="ECO:0007669"/>
    <property type="project" value="InterPro"/>
</dbReference>
<feature type="transmembrane region" description="Helical" evidence="5">
    <location>
        <begin position="112"/>
        <end position="134"/>
    </location>
</feature>
<dbReference type="GO" id="GO:0008610">
    <property type="term" value="P:lipid biosynthetic process"/>
    <property type="evidence" value="ECO:0007669"/>
    <property type="project" value="InterPro"/>
</dbReference>
<evidence type="ECO:0000313" key="8">
    <source>
        <dbReference type="Proteomes" id="UP000274822"/>
    </source>
</evidence>
<accession>A0A433QLS1</accession>
<keyword evidence="2 5" id="KW-0812">Transmembrane</keyword>
<reference evidence="7 8" key="1">
    <citation type="journal article" date="2018" name="New Phytol.">
        <title>Phylogenomics of Endogonaceae and evolution of mycorrhizas within Mucoromycota.</title>
        <authorList>
            <person name="Chang Y."/>
            <person name="Desiro A."/>
            <person name="Na H."/>
            <person name="Sandor L."/>
            <person name="Lipzen A."/>
            <person name="Clum A."/>
            <person name="Barry K."/>
            <person name="Grigoriev I.V."/>
            <person name="Martin F.M."/>
            <person name="Stajich J.E."/>
            <person name="Smith M.E."/>
            <person name="Bonito G."/>
            <person name="Spatafora J.W."/>
        </authorList>
    </citation>
    <scope>NUCLEOTIDE SEQUENCE [LARGE SCALE GENOMIC DNA]</scope>
    <source>
        <strain evidence="7 8">AD002</strain>
    </source>
</reference>
<evidence type="ECO:0000259" key="6">
    <source>
        <dbReference type="Pfam" id="PF04116"/>
    </source>
</evidence>
<evidence type="ECO:0000256" key="1">
    <source>
        <dbReference type="ARBA" id="ARBA00004370"/>
    </source>
</evidence>
<proteinExistence type="predicted"/>
<keyword evidence="8" id="KW-1185">Reference proteome</keyword>
<evidence type="ECO:0000256" key="5">
    <source>
        <dbReference type="SAM" id="Phobius"/>
    </source>
</evidence>